<feature type="transmembrane region" description="Helical" evidence="7">
    <location>
        <begin position="273"/>
        <end position="297"/>
    </location>
</feature>
<dbReference type="STRING" id="929556.Solca_3212"/>
<keyword evidence="3 9" id="KW-0808">Transferase</keyword>
<dbReference type="Gene3D" id="3.90.550.10">
    <property type="entry name" value="Spore Coat Polysaccharide Biosynthesis Protein SpsA, Chain A"/>
    <property type="match status" value="1"/>
</dbReference>
<proteinExistence type="predicted"/>
<feature type="transmembrane region" description="Helical" evidence="7">
    <location>
        <begin position="187"/>
        <end position="206"/>
    </location>
</feature>
<protein>
    <submittedName>
        <fullName evidence="9">Glycosyl transferase</fullName>
    </submittedName>
</protein>
<evidence type="ECO:0000256" key="5">
    <source>
        <dbReference type="ARBA" id="ARBA00022989"/>
    </source>
</evidence>
<evidence type="ECO:0000313" key="10">
    <source>
        <dbReference type="Proteomes" id="UP000007590"/>
    </source>
</evidence>
<accession>H8KWP4</accession>
<dbReference type="PANTHER" id="PTHR48090:SF1">
    <property type="entry name" value="PROPHAGE BACTOPRENOL GLUCOSYL TRANSFERASE HOMOLOG"/>
    <property type="match status" value="1"/>
</dbReference>
<keyword evidence="4 7" id="KW-0812">Transmembrane</keyword>
<feature type="domain" description="Glycosyltransferase 2-like" evidence="8">
    <location>
        <begin position="13"/>
        <end position="174"/>
    </location>
</feature>
<dbReference type="GO" id="GO:0016757">
    <property type="term" value="F:glycosyltransferase activity"/>
    <property type="evidence" value="ECO:0007669"/>
    <property type="project" value="UniProtKB-KW"/>
</dbReference>
<dbReference type="Proteomes" id="UP000007590">
    <property type="component" value="Chromosome"/>
</dbReference>
<keyword evidence="10" id="KW-1185">Reference proteome</keyword>
<evidence type="ECO:0000256" key="1">
    <source>
        <dbReference type="ARBA" id="ARBA00004141"/>
    </source>
</evidence>
<dbReference type="InterPro" id="IPR050256">
    <property type="entry name" value="Glycosyltransferase_2"/>
</dbReference>
<comment type="subcellular location">
    <subcellularLocation>
        <location evidence="1">Membrane</location>
        <topology evidence="1">Multi-pass membrane protein</topology>
    </subcellularLocation>
</comment>
<evidence type="ECO:0000256" key="7">
    <source>
        <dbReference type="SAM" id="Phobius"/>
    </source>
</evidence>
<dbReference type="OrthoDB" id="9807778at2"/>
<evidence type="ECO:0000256" key="3">
    <source>
        <dbReference type="ARBA" id="ARBA00022679"/>
    </source>
</evidence>
<dbReference type="eggNOG" id="COG0463">
    <property type="taxonomic scope" value="Bacteria"/>
</dbReference>
<keyword evidence="2" id="KW-0328">Glycosyltransferase</keyword>
<dbReference type="AlphaFoldDB" id="H8KWP4"/>
<evidence type="ECO:0000256" key="2">
    <source>
        <dbReference type="ARBA" id="ARBA00022676"/>
    </source>
</evidence>
<evidence type="ECO:0000259" key="8">
    <source>
        <dbReference type="Pfam" id="PF00535"/>
    </source>
</evidence>
<name>H8KWP4_SOLCM</name>
<dbReference type="RefSeq" id="WP_014681447.1">
    <property type="nucleotide sequence ID" value="NC_017770.1"/>
</dbReference>
<dbReference type="InterPro" id="IPR029044">
    <property type="entry name" value="Nucleotide-diphossugar_trans"/>
</dbReference>
<dbReference type="EMBL" id="CP003349">
    <property type="protein sequence ID" value="AFD08223.1"/>
    <property type="molecule type" value="Genomic_DNA"/>
</dbReference>
<dbReference type="PANTHER" id="PTHR48090">
    <property type="entry name" value="UNDECAPRENYL-PHOSPHATE 4-DEOXY-4-FORMAMIDO-L-ARABINOSE TRANSFERASE-RELATED"/>
    <property type="match status" value="1"/>
</dbReference>
<gene>
    <name evidence="9" type="ordered locus">Solca_3212</name>
</gene>
<sequence>MSLIKPLPTLALVLPCFNEEDVLGITIPHLSALLNSYIENKLISADSFALFVDDGSRDRTWNILLTNQSPHVKSIKLSHNVGHQYALMAGLTYVTNKVDCCVSLDADLQDDSSVIEQMIQDYRQGSQIVYGVRGSRNSDKQMKSGTAHLFYRLMKQMGVDLIYDHADFRLLSNKVLVELQHYKEVNLFLRGLFPMMGFQSSIVYYARKERVAGKTKYPFKKMLHLAVDGITSFSNLPLKMITYIGFTVFVASFLISLWVLFQRFYGITVPGWASITLPMYFLGGIQLLALGVIGEYLGKIYMETKARPRYHIEEEA</sequence>
<organism evidence="9 10">
    <name type="scientific">Solitalea canadensis (strain ATCC 29591 / DSM 3403 / JCM 21819 / LMG 8368 / NBRC 15130 / NCIMB 12057 / USAM 9D)</name>
    <name type="common">Flexibacter canadensis</name>
    <dbReference type="NCBI Taxonomy" id="929556"/>
    <lineage>
        <taxon>Bacteria</taxon>
        <taxon>Pseudomonadati</taxon>
        <taxon>Bacteroidota</taxon>
        <taxon>Sphingobacteriia</taxon>
        <taxon>Sphingobacteriales</taxon>
        <taxon>Sphingobacteriaceae</taxon>
        <taxon>Solitalea</taxon>
    </lineage>
</organism>
<keyword evidence="6 7" id="KW-0472">Membrane</keyword>
<dbReference type="InterPro" id="IPR001173">
    <property type="entry name" value="Glyco_trans_2-like"/>
</dbReference>
<evidence type="ECO:0000313" key="9">
    <source>
        <dbReference type="EMBL" id="AFD08223.1"/>
    </source>
</evidence>
<dbReference type="HOGENOM" id="CLU_033536_0_1_10"/>
<evidence type="ECO:0000256" key="6">
    <source>
        <dbReference type="ARBA" id="ARBA00023136"/>
    </source>
</evidence>
<dbReference type="GO" id="GO:0005886">
    <property type="term" value="C:plasma membrane"/>
    <property type="evidence" value="ECO:0007669"/>
    <property type="project" value="TreeGrafter"/>
</dbReference>
<evidence type="ECO:0000256" key="4">
    <source>
        <dbReference type="ARBA" id="ARBA00022692"/>
    </source>
</evidence>
<reference evidence="9" key="1">
    <citation type="submission" date="2012-02" db="EMBL/GenBank/DDBJ databases">
        <title>The complete genome of Solitalea canadensis DSM 3403.</title>
        <authorList>
            <consortium name="US DOE Joint Genome Institute (JGI-PGF)"/>
            <person name="Lucas S."/>
            <person name="Copeland A."/>
            <person name="Lapidus A."/>
            <person name="Glavina del Rio T."/>
            <person name="Dalin E."/>
            <person name="Tice H."/>
            <person name="Bruce D."/>
            <person name="Goodwin L."/>
            <person name="Pitluck S."/>
            <person name="Peters L."/>
            <person name="Ovchinnikova G."/>
            <person name="Lu M."/>
            <person name="Kyrpides N."/>
            <person name="Mavromatis K."/>
            <person name="Ivanova N."/>
            <person name="Brettin T."/>
            <person name="Detter J.C."/>
            <person name="Han C."/>
            <person name="Larimer F."/>
            <person name="Land M."/>
            <person name="Hauser L."/>
            <person name="Markowitz V."/>
            <person name="Cheng J.-F."/>
            <person name="Hugenholtz P."/>
            <person name="Woyke T."/>
            <person name="Wu D."/>
            <person name="Spring S."/>
            <person name="Schroeder M."/>
            <person name="Kopitz M."/>
            <person name="Brambilla E."/>
            <person name="Klenk H.-P."/>
            <person name="Eisen J.A."/>
        </authorList>
    </citation>
    <scope>NUCLEOTIDE SEQUENCE</scope>
    <source>
        <strain evidence="9">DSM 3403</strain>
    </source>
</reference>
<dbReference type="CDD" id="cd04187">
    <property type="entry name" value="DPM1_like_bac"/>
    <property type="match status" value="1"/>
</dbReference>
<dbReference type="SUPFAM" id="SSF53448">
    <property type="entry name" value="Nucleotide-diphospho-sugar transferases"/>
    <property type="match status" value="1"/>
</dbReference>
<keyword evidence="5 7" id="KW-1133">Transmembrane helix</keyword>
<feature type="transmembrane region" description="Helical" evidence="7">
    <location>
        <begin position="240"/>
        <end position="261"/>
    </location>
</feature>
<dbReference type="KEGG" id="scn:Solca_3212"/>
<dbReference type="Pfam" id="PF00535">
    <property type="entry name" value="Glycos_transf_2"/>
    <property type="match status" value="1"/>
</dbReference>